<organism evidence="12 13">
    <name type="scientific">Tritrichomonas foetus</name>
    <dbReference type="NCBI Taxonomy" id="1144522"/>
    <lineage>
        <taxon>Eukaryota</taxon>
        <taxon>Metamonada</taxon>
        <taxon>Parabasalia</taxon>
        <taxon>Tritrichomonadida</taxon>
        <taxon>Tritrichomonadidae</taxon>
        <taxon>Tritrichomonas</taxon>
    </lineage>
</organism>
<dbReference type="PROSITE" id="PS50089">
    <property type="entry name" value="ZF_RING_2"/>
    <property type="match status" value="1"/>
</dbReference>
<dbReference type="EMBL" id="MLAK01000621">
    <property type="protein sequence ID" value="OHT10120.1"/>
    <property type="molecule type" value="Genomic_DNA"/>
</dbReference>
<dbReference type="GO" id="GO:0005768">
    <property type="term" value="C:endosome"/>
    <property type="evidence" value="ECO:0007669"/>
    <property type="project" value="TreeGrafter"/>
</dbReference>
<protein>
    <submittedName>
        <fullName evidence="12">Vacuolar membrane protein pep11</fullName>
    </submittedName>
</protein>
<evidence type="ECO:0000256" key="2">
    <source>
        <dbReference type="ARBA" id="ARBA00022448"/>
    </source>
</evidence>
<dbReference type="VEuPathDB" id="TrichDB:TRFO_20775"/>
<dbReference type="GO" id="GO:0015031">
    <property type="term" value="P:protein transport"/>
    <property type="evidence" value="ECO:0007669"/>
    <property type="project" value="UniProtKB-KW"/>
</dbReference>
<proteinExistence type="inferred from homology"/>
<keyword evidence="6" id="KW-0653">Protein transport</keyword>
<dbReference type="OrthoDB" id="26184at2759"/>
<reference evidence="12" key="1">
    <citation type="submission" date="2016-10" db="EMBL/GenBank/DDBJ databases">
        <authorList>
            <person name="Benchimol M."/>
            <person name="Almeida L.G."/>
            <person name="Vasconcelos A.T."/>
            <person name="Perreira-Neves A."/>
            <person name="Rosa I.A."/>
            <person name="Tasca T."/>
            <person name="Bogo M.R."/>
            <person name="de Souza W."/>
        </authorList>
    </citation>
    <scope>NUCLEOTIDE SEQUENCE [LARGE SCALE GENOMIC DNA]</scope>
    <source>
        <strain evidence="12">K</strain>
    </source>
</reference>
<dbReference type="PANTHER" id="PTHR23323">
    <property type="entry name" value="VACUOLAR PROTEIN SORTING-ASSOCIATED PROTEIN"/>
    <property type="match status" value="1"/>
</dbReference>
<sequence length="941" mass="107533">MTNWVSFYFFGARGLTDIEELHDLDITAASECHNKVLFGTSQGEIWVATTPGAVPQKIDLRFPGPVLHITTATYSQRVLIVFKDENANFVFHVYNTTDFSALYEIVVPDSGFSNISFLTCSPKMSRFAFTIDRKTFFVYTLPASDKAIERIQRTTSLPETKTVDSTITGLFLANDNNLRKYIYVLCINALSCYDINSKGSLKFAYTEPYSYNPQNDDKLACLGPKGYLYVCQGKNVSVFTNHENIKKDESHKKKEIILDGVPHSIYWFRQYIVCTFPNEMNKVKIYEPATHCIFGAIPSAGEHIKYLLNEWGGLIIVQENNEILVLDEPSTEQKIQNLCSRFNQFEIALKLAKKQKLPPTVIATIHRDKGKKAYNRKNFEEAINEYILTIGSLEPSFVIKQFLDPQHAGLLIRYLEELQKHEAKTASASTKKLHSTLLFNCYAKLRHEEIIAQKIAEAAECAVSNQEPSFDVDSAIDVLNHSGYTEFARELAKSFGKHQTYMKILYDSGEHMGIFQHFQNLNADVADSAICEYGGWIISRMQSESEKLRFADFMVSICTKGIDELVNGQTVNHTCNPEHFKIIFNEKTENIYHHFLNRLCEINPQKLTETLWNDFIATTLACDMKSLTKVMNHPNAKYSTEQALIILQEPAILLKDKKKKYDEAKKANKQDDPILQININDVTTPLGYINAALIALYNKRQVYTEILEILPPEKIPNACETYGENDPHFWLEGLREAERRNKGDVIKEIVRRIHEKDLFPLNSLLKPKISFSEFTFDIFADLIQDDFQKMQKQIEEKSKQLESIDEQLQKDHKIVDQLTTQYYTIKPVNCSFCKLPIDRPSYHFLCGHAYHKHCLDGGAVVCRVCKDSHLENAQTKITQLEEAKNEKDILQKIKQSNNPQDALNALLEGGFFAPELEFGGEEAVHELAARLQPPLEQIKCD</sequence>
<dbReference type="AlphaFoldDB" id="A0A1J4KGQ3"/>
<gene>
    <name evidence="12" type="ORF">TRFO_20775</name>
</gene>
<evidence type="ECO:0000256" key="3">
    <source>
        <dbReference type="ARBA" id="ARBA00022723"/>
    </source>
</evidence>
<dbReference type="GO" id="GO:0006904">
    <property type="term" value="P:vesicle docking involved in exocytosis"/>
    <property type="evidence" value="ECO:0007669"/>
    <property type="project" value="TreeGrafter"/>
</dbReference>
<evidence type="ECO:0000256" key="9">
    <source>
        <dbReference type="PROSITE-ProRule" id="PRU00175"/>
    </source>
</evidence>
<evidence type="ECO:0000256" key="8">
    <source>
        <dbReference type="ARBA" id="ARBA00029433"/>
    </source>
</evidence>
<dbReference type="Pfam" id="PF23341">
    <property type="entry name" value="PEP5_VPS11_N"/>
    <property type="match status" value="1"/>
</dbReference>
<dbReference type="InterPro" id="IPR001841">
    <property type="entry name" value="Znf_RING"/>
</dbReference>
<feature type="domain" description="RING-type" evidence="11">
    <location>
        <begin position="830"/>
        <end position="866"/>
    </location>
</feature>
<dbReference type="RefSeq" id="XP_068363256.1">
    <property type="nucleotide sequence ID" value="XM_068501579.1"/>
</dbReference>
<dbReference type="GO" id="GO:0030897">
    <property type="term" value="C:HOPS complex"/>
    <property type="evidence" value="ECO:0007669"/>
    <property type="project" value="TreeGrafter"/>
</dbReference>
<evidence type="ECO:0000313" key="12">
    <source>
        <dbReference type="EMBL" id="OHT10120.1"/>
    </source>
</evidence>
<dbReference type="PANTHER" id="PTHR23323:SF24">
    <property type="entry name" value="VACUOLAR PROTEIN SORTING-ASSOCIATED PROTEIN 11 HOMOLOG"/>
    <property type="match status" value="1"/>
</dbReference>
<dbReference type="Proteomes" id="UP000179807">
    <property type="component" value="Unassembled WGS sequence"/>
</dbReference>
<comment type="caution">
    <text evidence="12">The sequence shown here is derived from an EMBL/GenBank/DDBJ whole genome shotgun (WGS) entry which is preliminary data.</text>
</comment>
<keyword evidence="7" id="KW-0472">Membrane</keyword>
<evidence type="ECO:0000256" key="5">
    <source>
        <dbReference type="ARBA" id="ARBA00022833"/>
    </source>
</evidence>
<keyword evidence="13" id="KW-1185">Reference proteome</keyword>
<dbReference type="GO" id="GO:0048284">
    <property type="term" value="P:organelle fusion"/>
    <property type="evidence" value="ECO:0007669"/>
    <property type="project" value="TreeGrafter"/>
</dbReference>
<dbReference type="GO" id="GO:0007033">
    <property type="term" value="P:vacuole organization"/>
    <property type="evidence" value="ECO:0007669"/>
    <property type="project" value="TreeGrafter"/>
</dbReference>
<evidence type="ECO:0000256" key="6">
    <source>
        <dbReference type="ARBA" id="ARBA00022927"/>
    </source>
</evidence>
<evidence type="ECO:0000313" key="13">
    <source>
        <dbReference type="Proteomes" id="UP000179807"/>
    </source>
</evidence>
<dbReference type="SUPFAM" id="SSF50978">
    <property type="entry name" value="WD40 repeat-like"/>
    <property type="match status" value="1"/>
</dbReference>
<evidence type="ECO:0000259" key="11">
    <source>
        <dbReference type="PROSITE" id="PS50089"/>
    </source>
</evidence>
<evidence type="ECO:0000256" key="7">
    <source>
        <dbReference type="ARBA" id="ARBA00023136"/>
    </source>
</evidence>
<keyword evidence="5" id="KW-0862">Zinc</keyword>
<dbReference type="GO" id="GO:0030674">
    <property type="term" value="F:protein-macromolecule adaptor activity"/>
    <property type="evidence" value="ECO:0007669"/>
    <property type="project" value="TreeGrafter"/>
</dbReference>
<keyword evidence="2" id="KW-0813">Transport</keyword>
<feature type="coiled-coil region" evidence="10">
    <location>
        <begin position="866"/>
        <end position="893"/>
    </location>
</feature>
<keyword evidence="4 9" id="KW-0863">Zinc-finger</keyword>
<accession>A0A1J4KGQ3</accession>
<dbReference type="GeneID" id="94836283"/>
<keyword evidence="10" id="KW-0175">Coiled coil</keyword>
<dbReference type="Pfam" id="PF23356">
    <property type="entry name" value="TPR_PEP5_VPS11"/>
    <property type="match status" value="1"/>
</dbReference>
<evidence type="ECO:0000256" key="4">
    <source>
        <dbReference type="ARBA" id="ARBA00022771"/>
    </source>
</evidence>
<evidence type="ECO:0000256" key="1">
    <source>
        <dbReference type="ARBA" id="ARBA00007070"/>
    </source>
</evidence>
<dbReference type="InterPro" id="IPR057308">
    <property type="entry name" value="CHCR_PEP5_VPS11"/>
</dbReference>
<evidence type="ECO:0000256" key="10">
    <source>
        <dbReference type="SAM" id="Coils"/>
    </source>
</evidence>
<comment type="subcellular location">
    <subcellularLocation>
        <location evidence="8">Endomembrane system</location>
        <topology evidence="8">Peripheral membrane protein</topology>
        <orientation evidence="8">Cytoplasmic side</orientation>
    </subcellularLocation>
</comment>
<keyword evidence="3" id="KW-0479">Metal-binding</keyword>
<dbReference type="GO" id="GO:0008270">
    <property type="term" value="F:zinc ion binding"/>
    <property type="evidence" value="ECO:0007669"/>
    <property type="project" value="UniProtKB-KW"/>
</dbReference>
<dbReference type="InterPro" id="IPR036322">
    <property type="entry name" value="WD40_repeat_dom_sf"/>
</dbReference>
<dbReference type="GO" id="GO:0007032">
    <property type="term" value="P:endosome organization"/>
    <property type="evidence" value="ECO:0007669"/>
    <property type="project" value="TreeGrafter"/>
</dbReference>
<comment type="similarity">
    <text evidence="1">Belongs to the VPS11 family.</text>
</comment>
<dbReference type="InterPro" id="IPR057307">
    <property type="entry name" value="PEP5_VPS11_N"/>
</dbReference>
<name>A0A1J4KGQ3_9EUKA</name>
<feature type="coiled-coil region" evidence="10">
    <location>
        <begin position="780"/>
        <end position="811"/>
    </location>
</feature>